<organism evidence="2 3">
    <name type="scientific">Pontivivens nitratireducens</name>
    <dbReference type="NCBI Taxonomy" id="2758038"/>
    <lineage>
        <taxon>Bacteria</taxon>
        <taxon>Pseudomonadati</taxon>
        <taxon>Pseudomonadota</taxon>
        <taxon>Alphaproteobacteria</taxon>
        <taxon>Rhodobacterales</taxon>
        <taxon>Paracoccaceae</taxon>
        <taxon>Pontivivens</taxon>
    </lineage>
</organism>
<dbReference type="RefSeq" id="WP_166195577.1">
    <property type="nucleotide sequence ID" value="NZ_CP049817.1"/>
</dbReference>
<keyword evidence="3" id="KW-1185">Reference proteome</keyword>
<feature type="transmembrane region" description="Helical" evidence="1">
    <location>
        <begin position="37"/>
        <end position="59"/>
    </location>
</feature>
<dbReference type="AlphaFoldDB" id="A0A6G7VRM8"/>
<dbReference type="EMBL" id="CP049817">
    <property type="protein sequence ID" value="QIK42580.1"/>
    <property type="molecule type" value="Genomic_DNA"/>
</dbReference>
<keyword evidence="1" id="KW-0472">Membrane</keyword>
<keyword evidence="1" id="KW-0812">Transmembrane</keyword>
<reference evidence="2 3" key="1">
    <citation type="submission" date="2020-03" db="EMBL/GenBank/DDBJ databases">
        <title>Complete genome sequence of Monaibacterium sp. ALG8 with diverse plasmids.</title>
        <authorList>
            <person name="Sun C."/>
        </authorList>
    </citation>
    <scope>NUCLEOTIDE SEQUENCE [LARGE SCALE GENOMIC DNA]</scope>
    <source>
        <strain evidence="2 3">ALG8</strain>
        <plasmid evidence="2 3">unnamed6</plasmid>
    </source>
</reference>
<dbReference type="Proteomes" id="UP000500791">
    <property type="component" value="Plasmid unnamed6"/>
</dbReference>
<evidence type="ECO:0000313" key="3">
    <source>
        <dbReference type="Proteomes" id="UP000500791"/>
    </source>
</evidence>
<keyword evidence="2" id="KW-0614">Plasmid</keyword>
<evidence type="ECO:0000313" key="2">
    <source>
        <dbReference type="EMBL" id="QIK42580.1"/>
    </source>
</evidence>
<name>A0A6G7VRM8_9RHOB</name>
<sequence length="84" mass="9527">MVRTTGVSRAQVKRHAAWRPWHAVVCIIFPESYAETAIFLIIPGGFWFWFYSVAGLLFIRAGVDLGGGYCWPAVNEANEHVQMR</sequence>
<keyword evidence="1" id="KW-1133">Transmembrane helix</keyword>
<gene>
    <name evidence="2" type="ORF">G8E03_17185</name>
</gene>
<dbReference type="KEGG" id="mon:G8E03_17185"/>
<evidence type="ECO:0000256" key="1">
    <source>
        <dbReference type="SAM" id="Phobius"/>
    </source>
</evidence>
<proteinExistence type="predicted"/>
<geneLocation type="plasmid" evidence="2 3">
    <name>unnamed6</name>
</geneLocation>
<protein>
    <submittedName>
        <fullName evidence="2">Uncharacterized protein</fullName>
    </submittedName>
</protein>
<accession>A0A6G7VRM8</accession>